<sequence>MPKEIDVSRMDVDYTSTLASEIIKAKLKAHGGHITVYTARGLPCEIYAESDGTTFTSDKLPVKPAYDYKVFDDIVELLIKQGG</sequence>
<proteinExistence type="predicted"/>
<protein>
    <submittedName>
        <fullName evidence="1">Uncharacterized protein</fullName>
    </submittedName>
</protein>
<gene>
    <name evidence="1" type="ORF">OBE_10401</name>
</gene>
<dbReference type="EMBL" id="AJWZ01007165">
    <property type="protein sequence ID" value="EKC57674.1"/>
    <property type="molecule type" value="Genomic_DNA"/>
</dbReference>
<dbReference type="AlphaFoldDB" id="K1SQL3"/>
<name>K1SQL3_9ZZZZ</name>
<evidence type="ECO:0000313" key="1">
    <source>
        <dbReference type="EMBL" id="EKC57674.1"/>
    </source>
</evidence>
<feature type="non-terminal residue" evidence="1">
    <location>
        <position position="83"/>
    </location>
</feature>
<accession>K1SQL3</accession>
<reference evidence="1" key="1">
    <citation type="journal article" date="2013" name="Environ. Microbiol.">
        <title>Microbiota from the distal guts of lean and obese adolescents exhibit partial functional redundancy besides clear differences in community structure.</title>
        <authorList>
            <person name="Ferrer M."/>
            <person name="Ruiz A."/>
            <person name="Lanza F."/>
            <person name="Haange S.B."/>
            <person name="Oberbach A."/>
            <person name="Till H."/>
            <person name="Bargiela R."/>
            <person name="Campoy C."/>
            <person name="Segura M.T."/>
            <person name="Richter M."/>
            <person name="von Bergen M."/>
            <person name="Seifert J."/>
            <person name="Suarez A."/>
        </authorList>
    </citation>
    <scope>NUCLEOTIDE SEQUENCE</scope>
</reference>
<organism evidence="1">
    <name type="scientific">human gut metagenome</name>
    <dbReference type="NCBI Taxonomy" id="408170"/>
    <lineage>
        <taxon>unclassified sequences</taxon>
        <taxon>metagenomes</taxon>
        <taxon>organismal metagenomes</taxon>
    </lineage>
</organism>
<comment type="caution">
    <text evidence="1">The sequence shown here is derived from an EMBL/GenBank/DDBJ whole genome shotgun (WGS) entry which is preliminary data.</text>
</comment>